<dbReference type="EMBL" id="CP024634">
    <property type="protein sequence ID" value="AYQ57089.1"/>
    <property type="molecule type" value="Genomic_DNA"/>
</dbReference>
<evidence type="ECO:0000313" key="3">
    <source>
        <dbReference type="Proteomes" id="UP000278334"/>
    </source>
</evidence>
<keyword evidence="1" id="KW-0812">Transmembrane</keyword>
<evidence type="ECO:0000256" key="1">
    <source>
        <dbReference type="SAM" id="Phobius"/>
    </source>
</evidence>
<evidence type="ECO:0000313" key="2">
    <source>
        <dbReference type="EMBL" id="AYQ57089.1"/>
    </source>
</evidence>
<accession>A0A3G3IMW6</accession>
<gene>
    <name evidence="2" type="ORF">MS2017_1401</name>
</gene>
<protein>
    <submittedName>
        <fullName evidence="2">Uncharacterized protein</fullName>
    </submittedName>
</protein>
<sequence length="71" mass="8430">MIVYLEFNIISTKVSLYYAFYFLQMAIQTFFNFFVVTQQKKPSKKPSKKNLGCLLKLKNIVLFLIRQSKNI</sequence>
<dbReference type="AlphaFoldDB" id="A0A3G3IMW6"/>
<keyword evidence="1" id="KW-1133">Transmembrane helix</keyword>
<proteinExistence type="predicted"/>
<keyword evidence="1" id="KW-0472">Membrane</keyword>
<dbReference type="Proteomes" id="UP000278334">
    <property type="component" value="Chromosome"/>
</dbReference>
<dbReference type="KEGG" id="bthg:MS2017_1401"/>
<organism evidence="2 3">
    <name type="scientific">Bathymodiolus thermophilus thioautotrophic gill symbiont</name>
    <dbReference type="NCBI Taxonomy" id="2360"/>
    <lineage>
        <taxon>Bacteria</taxon>
        <taxon>Pseudomonadati</taxon>
        <taxon>Pseudomonadota</taxon>
        <taxon>Gammaproteobacteria</taxon>
        <taxon>sulfur-oxidizing symbionts</taxon>
    </lineage>
</organism>
<name>A0A3G3IMW6_9GAMM</name>
<reference evidence="2 3" key="1">
    <citation type="submission" date="2017-11" db="EMBL/GenBank/DDBJ databases">
        <title>Genome sequence of the bacterial symbiont EPR9N from a vent mussel Bathymodiolus thermophilus.</title>
        <authorList>
            <person name="Won Y.-J."/>
        </authorList>
    </citation>
    <scope>NUCLEOTIDE SEQUENCE [LARGE SCALE GENOMIC DNA]</scope>
    <source>
        <strain evidence="2 3">EPR9N</strain>
    </source>
</reference>
<feature type="transmembrane region" description="Helical" evidence="1">
    <location>
        <begin position="16"/>
        <end position="36"/>
    </location>
</feature>